<dbReference type="PANTHER" id="PTHR43174:SF1">
    <property type="entry name" value="UDP-N-ACETYLGLUCOSAMINE 2-EPIMERASE"/>
    <property type="match status" value="1"/>
</dbReference>
<evidence type="ECO:0000256" key="1">
    <source>
        <dbReference type="RuleBase" id="RU003513"/>
    </source>
</evidence>
<dbReference type="Proteomes" id="UP000076962">
    <property type="component" value="Unassembled WGS sequence"/>
</dbReference>
<keyword evidence="4" id="KW-1185">Reference proteome</keyword>
<reference evidence="3 4" key="1">
    <citation type="submission" date="2016-05" db="EMBL/GenBank/DDBJ databases">
        <title>Single-cell genome of chain-forming Candidatus Thiomargarita nelsonii and comparison to other large sulfur-oxidizing bacteria.</title>
        <authorList>
            <person name="Winkel M."/>
            <person name="Salman V."/>
            <person name="Woyke T."/>
            <person name="Schulz-Vogt H."/>
            <person name="Richter M."/>
            <person name="Flood B."/>
            <person name="Bailey J."/>
            <person name="Amann R."/>
            <person name="Mussmann M."/>
        </authorList>
    </citation>
    <scope>NUCLEOTIDE SEQUENCE [LARGE SCALE GENOMIC DNA]</scope>
    <source>
        <strain evidence="3 4">THI036</strain>
    </source>
</reference>
<dbReference type="GO" id="GO:0008761">
    <property type="term" value="F:UDP-N-acetylglucosamine 2-epimerase activity"/>
    <property type="evidence" value="ECO:0007669"/>
    <property type="project" value="UniProtKB-EC"/>
</dbReference>
<dbReference type="PATRIC" id="fig|1003181.4.peg.5464"/>
<dbReference type="InterPro" id="IPR029767">
    <property type="entry name" value="WecB-like"/>
</dbReference>
<comment type="similarity">
    <text evidence="1">Belongs to the UDP-N-acetylglucosamine 2-epimerase family.</text>
</comment>
<proteinExistence type="inferred from homology"/>
<dbReference type="AlphaFoldDB" id="A0A0A6P012"/>
<feature type="domain" description="UDP-N-acetylglucosamine 2-epimerase" evidence="2">
    <location>
        <begin position="6"/>
        <end position="112"/>
    </location>
</feature>
<dbReference type="PANTHER" id="PTHR43174">
    <property type="entry name" value="UDP-N-ACETYLGLUCOSAMINE 2-EPIMERASE"/>
    <property type="match status" value="1"/>
</dbReference>
<dbReference type="InterPro" id="IPR003331">
    <property type="entry name" value="UDP_GlcNAc_Epimerase_2_dom"/>
</dbReference>
<gene>
    <name evidence="3" type="ORF">THIOM_004137</name>
</gene>
<sequence length="119" mass="13403">EQLGLLDKVHNALRVIEPIGYLDMVMLEKQARLIVTDSGGVQKEAFFHQIPCITLRDETEWVELVELGWNQLIAVNDLRNFKEVSLQAMNRKGEKGSPYGTGHAADAVVQYLTNRANPK</sequence>
<dbReference type="EMBL" id="LUTY01002526">
    <property type="protein sequence ID" value="OAD20181.1"/>
    <property type="molecule type" value="Genomic_DNA"/>
</dbReference>
<evidence type="ECO:0000313" key="4">
    <source>
        <dbReference type="Proteomes" id="UP000076962"/>
    </source>
</evidence>
<dbReference type="EC" id="5.1.3.14" evidence="3"/>
<dbReference type="SUPFAM" id="SSF53756">
    <property type="entry name" value="UDP-Glycosyltransferase/glycogen phosphorylase"/>
    <property type="match status" value="1"/>
</dbReference>
<feature type="non-terminal residue" evidence="3">
    <location>
        <position position="1"/>
    </location>
</feature>
<organism evidence="3 4">
    <name type="scientific">Candidatus Thiomargarita nelsonii</name>
    <dbReference type="NCBI Taxonomy" id="1003181"/>
    <lineage>
        <taxon>Bacteria</taxon>
        <taxon>Pseudomonadati</taxon>
        <taxon>Pseudomonadota</taxon>
        <taxon>Gammaproteobacteria</taxon>
        <taxon>Thiotrichales</taxon>
        <taxon>Thiotrichaceae</taxon>
        <taxon>Thiomargarita</taxon>
    </lineage>
</organism>
<evidence type="ECO:0000259" key="2">
    <source>
        <dbReference type="Pfam" id="PF02350"/>
    </source>
</evidence>
<evidence type="ECO:0000313" key="3">
    <source>
        <dbReference type="EMBL" id="OAD20181.1"/>
    </source>
</evidence>
<protein>
    <submittedName>
        <fullName evidence="3">UDP-N-acetylglucosamine 2-epimerase</fullName>
        <ecNumber evidence="3">5.1.3.14</ecNumber>
    </submittedName>
</protein>
<dbReference type="Gene3D" id="3.40.50.2000">
    <property type="entry name" value="Glycogen Phosphorylase B"/>
    <property type="match status" value="1"/>
</dbReference>
<keyword evidence="1 3" id="KW-0413">Isomerase</keyword>
<accession>A0A0A6P012</accession>
<comment type="caution">
    <text evidence="3">The sequence shown here is derived from an EMBL/GenBank/DDBJ whole genome shotgun (WGS) entry which is preliminary data.</text>
</comment>
<name>A0A0A6P012_9GAMM</name>
<dbReference type="Pfam" id="PF02350">
    <property type="entry name" value="Epimerase_2"/>
    <property type="match status" value="1"/>
</dbReference>